<dbReference type="AlphaFoldDB" id="A0A2T2ZTZ2"/>
<reference evidence="2 3" key="1">
    <citation type="journal article" date="2018" name="Mycol. Prog.">
        <title>Coniella lustricola, a new species from submerged detritus.</title>
        <authorList>
            <person name="Raudabaugh D.B."/>
            <person name="Iturriaga T."/>
            <person name="Carver A."/>
            <person name="Mondo S."/>
            <person name="Pangilinan J."/>
            <person name="Lipzen A."/>
            <person name="He G."/>
            <person name="Amirebrahimi M."/>
            <person name="Grigoriev I.V."/>
            <person name="Miller A.N."/>
        </authorList>
    </citation>
    <scope>NUCLEOTIDE SEQUENCE [LARGE SCALE GENOMIC DNA]</scope>
    <source>
        <strain evidence="2 3">B22-T-1</strain>
    </source>
</reference>
<feature type="compositionally biased region" description="Basic and acidic residues" evidence="1">
    <location>
        <begin position="70"/>
        <end position="85"/>
    </location>
</feature>
<gene>
    <name evidence="2" type="ORF">BD289DRAFT_356052</name>
</gene>
<sequence length="85" mass="9331">MPSVKNPNTVGRNRQIANLARARKHSAKQVSQAKLGSRVAKQDARRGARAGLLPTSGPNAALSKKKQRKIEKQLAHAIRRKEEAE</sequence>
<proteinExistence type="predicted"/>
<feature type="region of interest" description="Disordered" evidence="1">
    <location>
        <begin position="20"/>
        <end position="85"/>
    </location>
</feature>
<name>A0A2T2ZTZ2_9PEZI</name>
<evidence type="ECO:0000313" key="3">
    <source>
        <dbReference type="Proteomes" id="UP000241462"/>
    </source>
</evidence>
<evidence type="ECO:0000256" key="1">
    <source>
        <dbReference type="SAM" id="MobiDB-lite"/>
    </source>
</evidence>
<dbReference type="OrthoDB" id="5422107at2759"/>
<dbReference type="EMBL" id="KZ678696">
    <property type="protein sequence ID" value="PSR76736.1"/>
    <property type="molecule type" value="Genomic_DNA"/>
</dbReference>
<dbReference type="Proteomes" id="UP000241462">
    <property type="component" value="Unassembled WGS sequence"/>
</dbReference>
<dbReference type="InParanoid" id="A0A2T2ZTZ2"/>
<feature type="non-terminal residue" evidence="2">
    <location>
        <position position="85"/>
    </location>
</feature>
<dbReference type="STRING" id="2025994.A0A2T2ZTZ2"/>
<evidence type="ECO:0000313" key="2">
    <source>
        <dbReference type="EMBL" id="PSR76736.1"/>
    </source>
</evidence>
<protein>
    <submittedName>
        <fullName evidence="2">Uncharacterized protein</fullName>
    </submittedName>
</protein>
<keyword evidence="3" id="KW-1185">Reference proteome</keyword>
<accession>A0A2T2ZTZ2</accession>
<organism evidence="2 3">
    <name type="scientific">Coniella lustricola</name>
    <dbReference type="NCBI Taxonomy" id="2025994"/>
    <lineage>
        <taxon>Eukaryota</taxon>
        <taxon>Fungi</taxon>
        <taxon>Dikarya</taxon>
        <taxon>Ascomycota</taxon>
        <taxon>Pezizomycotina</taxon>
        <taxon>Sordariomycetes</taxon>
        <taxon>Sordariomycetidae</taxon>
        <taxon>Diaporthales</taxon>
        <taxon>Schizoparmaceae</taxon>
        <taxon>Coniella</taxon>
    </lineage>
</organism>